<evidence type="ECO:0000256" key="3">
    <source>
        <dbReference type="ARBA" id="ARBA00021539"/>
    </source>
</evidence>
<keyword evidence="5" id="KW-0488">Methylation</keyword>
<dbReference type="InterPro" id="IPR012902">
    <property type="entry name" value="N_methyl_site"/>
</dbReference>
<name>A0ABY7AKT7_9ALTE</name>
<evidence type="ECO:0000313" key="10">
    <source>
        <dbReference type="EMBL" id="WAJ69848.1"/>
    </source>
</evidence>
<keyword evidence="4" id="KW-1003">Cell membrane</keyword>
<evidence type="ECO:0000256" key="2">
    <source>
        <dbReference type="ARBA" id="ARBA00011084"/>
    </source>
</evidence>
<dbReference type="Pfam" id="PF11612">
    <property type="entry name" value="T2SSJ"/>
    <property type="match status" value="1"/>
</dbReference>
<dbReference type="NCBIfam" id="TIGR01711">
    <property type="entry name" value="gspJ"/>
    <property type="match status" value="1"/>
</dbReference>
<reference evidence="10" key="1">
    <citation type="submission" date="2022-10" db="EMBL/GenBank/DDBJ databases">
        <title>Catenovulum adriacola sp. nov. isolated in the Harbour of Susak.</title>
        <authorList>
            <person name="Schoch T."/>
            <person name="Reich S.J."/>
            <person name="Stoeferle S."/>
            <person name="Flaiz M."/>
            <person name="Kazda M."/>
            <person name="Riedel C.U."/>
            <person name="Duerre P."/>
        </authorList>
    </citation>
    <scope>NUCLEOTIDE SEQUENCE</scope>
    <source>
        <strain evidence="10">TS8</strain>
    </source>
</reference>
<dbReference type="EMBL" id="CP109965">
    <property type="protein sequence ID" value="WAJ69848.1"/>
    <property type="molecule type" value="Genomic_DNA"/>
</dbReference>
<evidence type="ECO:0000256" key="5">
    <source>
        <dbReference type="ARBA" id="ARBA00022481"/>
    </source>
</evidence>
<evidence type="ECO:0000256" key="7">
    <source>
        <dbReference type="ARBA" id="ARBA00022692"/>
    </source>
</evidence>
<keyword evidence="8" id="KW-1133">Transmembrane helix</keyword>
<keyword evidence="9" id="KW-0472">Membrane</keyword>
<dbReference type="PANTHER" id="PTHR39583:SF2">
    <property type="entry name" value="TYPE II SECRETION SYSTEM PROTEIN J"/>
    <property type="match status" value="1"/>
</dbReference>
<dbReference type="InterPro" id="IPR045584">
    <property type="entry name" value="Pilin-like"/>
</dbReference>
<accession>A0ABY7AKT7</accession>
<dbReference type="InterPro" id="IPR051621">
    <property type="entry name" value="T2SS_protein_J"/>
</dbReference>
<keyword evidence="6" id="KW-0997">Cell inner membrane</keyword>
<gene>
    <name evidence="10" type="primary">gspJ</name>
    <name evidence="10" type="ORF">OLW01_11905</name>
</gene>
<comment type="subcellular location">
    <subcellularLocation>
        <location evidence="1">Cell inner membrane</location>
        <topology evidence="1">Single-pass membrane protein</topology>
    </subcellularLocation>
</comment>
<keyword evidence="7" id="KW-0812">Transmembrane</keyword>
<proteinExistence type="inferred from homology"/>
<protein>
    <recommendedName>
        <fullName evidence="3">Type II secretion system protein J</fullName>
    </recommendedName>
</protein>
<dbReference type="Gene3D" id="3.10.610.10">
    <property type="entry name" value="GSPII I/J protein-like"/>
    <property type="match status" value="1"/>
</dbReference>
<sequence>MRMSQKPLGFTLIEMLLAIAIFALLGIAGTNILSSTVNSNDVSLAHGEKMAQLQRAMLVIERDLAQLAERQVRVDGEKPAANLLSHGEFILDSDSEVLAFRRLGWVNPMNILPRSEVQSVAYRVFDGNLERMYYDFPDPVKGEEPKVRTLLSDVEQIHFEFYSPAEKSWTDKWDKNTLPTGILIQIQSKTFGEVTRIFSVASSALLASQKPKALT</sequence>
<dbReference type="Proteomes" id="UP001163726">
    <property type="component" value="Chromosome"/>
</dbReference>
<evidence type="ECO:0000256" key="1">
    <source>
        <dbReference type="ARBA" id="ARBA00004377"/>
    </source>
</evidence>
<dbReference type="RefSeq" id="WP_268074142.1">
    <property type="nucleotide sequence ID" value="NZ_CP109965.1"/>
</dbReference>
<dbReference type="Gene3D" id="2.10.70.20">
    <property type="entry name" value="gspk-gspi-gspj complex like domains"/>
    <property type="match status" value="1"/>
</dbReference>
<dbReference type="SUPFAM" id="SSF54523">
    <property type="entry name" value="Pili subunits"/>
    <property type="match status" value="1"/>
</dbReference>
<keyword evidence="11" id="KW-1185">Reference proteome</keyword>
<evidence type="ECO:0000256" key="6">
    <source>
        <dbReference type="ARBA" id="ARBA00022519"/>
    </source>
</evidence>
<organism evidence="10 11">
    <name type="scientific">Catenovulum adriaticum</name>
    <dbReference type="NCBI Taxonomy" id="2984846"/>
    <lineage>
        <taxon>Bacteria</taxon>
        <taxon>Pseudomonadati</taxon>
        <taxon>Pseudomonadota</taxon>
        <taxon>Gammaproteobacteria</taxon>
        <taxon>Alteromonadales</taxon>
        <taxon>Alteromonadaceae</taxon>
        <taxon>Catenovulum</taxon>
    </lineage>
</organism>
<comment type="similarity">
    <text evidence="2">Belongs to the GSP J family.</text>
</comment>
<evidence type="ECO:0000256" key="9">
    <source>
        <dbReference type="ARBA" id="ARBA00023136"/>
    </source>
</evidence>
<dbReference type="Pfam" id="PF07963">
    <property type="entry name" value="N_methyl"/>
    <property type="match status" value="1"/>
</dbReference>
<evidence type="ECO:0000313" key="11">
    <source>
        <dbReference type="Proteomes" id="UP001163726"/>
    </source>
</evidence>
<dbReference type="NCBIfam" id="TIGR02532">
    <property type="entry name" value="IV_pilin_GFxxxE"/>
    <property type="match status" value="1"/>
</dbReference>
<evidence type="ECO:0000256" key="8">
    <source>
        <dbReference type="ARBA" id="ARBA00022989"/>
    </source>
</evidence>
<dbReference type="PANTHER" id="PTHR39583">
    <property type="entry name" value="TYPE II SECRETION SYSTEM PROTEIN J-RELATED"/>
    <property type="match status" value="1"/>
</dbReference>
<evidence type="ECO:0000256" key="4">
    <source>
        <dbReference type="ARBA" id="ARBA00022475"/>
    </source>
</evidence>
<dbReference type="InterPro" id="IPR010055">
    <property type="entry name" value="T2SS_protein-GspJ"/>
</dbReference>